<feature type="transmembrane region" description="Helical" evidence="2">
    <location>
        <begin position="545"/>
        <end position="567"/>
    </location>
</feature>
<dbReference type="HOGENOM" id="CLU_015091_1_2_1"/>
<evidence type="ECO:0000313" key="5">
    <source>
        <dbReference type="Proteomes" id="UP000053647"/>
    </source>
</evidence>
<evidence type="ECO:0000256" key="3">
    <source>
        <dbReference type="SAM" id="SignalP"/>
    </source>
</evidence>
<feature type="transmembrane region" description="Helical" evidence="2">
    <location>
        <begin position="462"/>
        <end position="482"/>
    </location>
</feature>
<feature type="signal peptide" evidence="3">
    <location>
        <begin position="1"/>
        <end position="24"/>
    </location>
</feature>
<accession>A0A0C9TGW3</accession>
<keyword evidence="2" id="KW-0812">Transmembrane</keyword>
<dbReference type="Proteomes" id="UP000053647">
    <property type="component" value="Unassembled WGS sequence"/>
</dbReference>
<evidence type="ECO:0000313" key="4">
    <source>
        <dbReference type="EMBL" id="KIJ14960.1"/>
    </source>
</evidence>
<reference evidence="5" key="2">
    <citation type="submission" date="2015-01" db="EMBL/GenBank/DDBJ databases">
        <title>Evolutionary Origins and Diversification of the Mycorrhizal Mutualists.</title>
        <authorList>
            <consortium name="DOE Joint Genome Institute"/>
            <consortium name="Mycorrhizal Genomics Consortium"/>
            <person name="Kohler A."/>
            <person name="Kuo A."/>
            <person name="Nagy L.G."/>
            <person name="Floudas D."/>
            <person name="Copeland A."/>
            <person name="Barry K.W."/>
            <person name="Cichocki N."/>
            <person name="Veneault-Fourrey C."/>
            <person name="LaButti K."/>
            <person name="Lindquist E.A."/>
            <person name="Lipzen A."/>
            <person name="Lundell T."/>
            <person name="Morin E."/>
            <person name="Murat C."/>
            <person name="Riley R."/>
            <person name="Ohm R."/>
            <person name="Sun H."/>
            <person name="Tunlid A."/>
            <person name="Henrissat B."/>
            <person name="Grigoriev I.V."/>
            <person name="Hibbett D.S."/>
            <person name="Martin F."/>
        </authorList>
    </citation>
    <scope>NUCLEOTIDE SEQUENCE [LARGE SCALE GENOMIC DNA]</scope>
    <source>
        <strain evidence="5">ATCC 200175</strain>
    </source>
</reference>
<evidence type="ECO:0000256" key="1">
    <source>
        <dbReference type="SAM" id="MobiDB-lite"/>
    </source>
</evidence>
<keyword evidence="3" id="KW-0732">Signal</keyword>
<keyword evidence="2" id="KW-0472">Membrane</keyword>
<feature type="region of interest" description="Disordered" evidence="1">
    <location>
        <begin position="79"/>
        <end position="138"/>
    </location>
</feature>
<feature type="transmembrane region" description="Helical" evidence="2">
    <location>
        <begin position="520"/>
        <end position="539"/>
    </location>
</feature>
<name>A0A0C9TGW3_PAXIN</name>
<proteinExistence type="predicted"/>
<dbReference type="OrthoDB" id="2657661at2759"/>
<reference evidence="4 5" key="1">
    <citation type="submission" date="2014-06" db="EMBL/GenBank/DDBJ databases">
        <authorList>
            <consortium name="DOE Joint Genome Institute"/>
            <person name="Kuo A."/>
            <person name="Kohler A."/>
            <person name="Nagy L.G."/>
            <person name="Floudas D."/>
            <person name="Copeland A."/>
            <person name="Barry K.W."/>
            <person name="Cichocki N."/>
            <person name="Veneault-Fourrey C."/>
            <person name="LaButti K."/>
            <person name="Lindquist E.A."/>
            <person name="Lipzen A."/>
            <person name="Lundell T."/>
            <person name="Morin E."/>
            <person name="Murat C."/>
            <person name="Sun H."/>
            <person name="Tunlid A."/>
            <person name="Henrissat B."/>
            <person name="Grigoriev I.V."/>
            <person name="Hibbett D.S."/>
            <person name="Martin F."/>
            <person name="Nordberg H.P."/>
            <person name="Cantor M.N."/>
            <person name="Hua S.X."/>
        </authorList>
    </citation>
    <scope>NUCLEOTIDE SEQUENCE [LARGE SCALE GENOMIC DNA]</scope>
    <source>
        <strain evidence="4 5">ATCC 200175</strain>
    </source>
</reference>
<sequence length="578" mass="64244">MARATVLQPLVRVVILLRVAGPLGVSKLARSCFKSWAPYFSTWRNESSTISAATASLAPPSSPTTYSSTSLVSTHQLQALGQPHAHSQPQSPLPSAAVTGASGPSGYSTARSGTPLNPIPVAPEQIPRHERRQPIERRHNETNIKAGQIDYVDKAPAGWERVVHSEGACYFFNATKQVFTDIDLTRSGTLAKIEEYINHLRDKECRVLQIPPLPRTQLVIHLDVEGQWCYYFVNHDSRVLFWVDDFNATALLDDLRGVVANSHIRYAIEVQYWLHCEQFPNCIPLSKAHVKEVWGIVAHACADRMTSESSLSTLDEDQLGKILSLVPYLQASVDTVDDYALWVVARVMGNFARVKFYNFYGQLGARLDADQSVYVKDGNESGGNSFLFVLLDFLLFRAPSARIEELQIIWVDNIINYIRWRSFASRLNTEWSGFTIYSTVMLAVDVGFLAVPNVQLQPAATVATYVSLLSVVGSLLSSLLLARQSGSQEDSAMGAATFMDRMTCLGVGCKALGVMFSLPFALLIWAMIFFLVAFFHVIFQSANAVTLSVMIPGAVLVAILTLLPVWWGHTWWRQMFKF</sequence>
<dbReference type="EMBL" id="KN819339">
    <property type="protein sequence ID" value="KIJ14960.1"/>
    <property type="molecule type" value="Genomic_DNA"/>
</dbReference>
<gene>
    <name evidence="4" type="ORF">PAXINDRAFT_99760</name>
</gene>
<keyword evidence="2" id="KW-1133">Transmembrane helix</keyword>
<feature type="compositionally biased region" description="Polar residues" evidence="1">
    <location>
        <begin position="105"/>
        <end position="115"/>
    </location>
</feature>
<feature type="transmembrane region" description="Helical" evidence="2">
    <location>
        <begin position="431"/>
        <end position="450"/>
    </location>
</feature>
<feature type="compositionally biased region" description="Polar residues" evidence="1">
    <location>
        <begin position="79"/>
        <end position="90"/>
    </location>
</feature>
<feature type="compositionally biased region" description="Basic and acidic residues" evidence="1">
    <location>
        <begin position="126"/>
        <end position="138"/>
    </location>
</feature>
<evidence type="ECO:0000256" key="2">
    <source>
        <dbReference type="SAM" id="Phobius"/>
    </source>
</evidence>
<protein>
    <submittedName>
        <fullName evidence="4">Unplaced genomic scaffold PAXINscaffold_17, whole genome shotgun sequence</fullName>
    </submittedName>
</protein>
<organism evidence="4 5">
    <name type="scientific">Paxillus involutus ATCC 200175</name>
    <dbReference type="NCBI Taxonomy" id="664439"/>
    <lineage>
        <taxon>Eukaryota</taxon>
        <taxon>Fungi</taxon>
        <taxon>Dikarya</taxon>
        <taxon>Basidiomycota</taxon>
        <taxon>Agaricomycotina</taxon>
        <taxon>Agaricomycetes</taxon>
        <taxon>Agaricomycetidae</taxon>
        <taxon>Boletales</taxon>
        <taxon>Paxilineae</taxon>
        <taxon>Paxillaceae</taxon>
        <taxon>Paxillus</taxon>
    </lineage>
</organism>
<dbReference type="AlphaFoldDB" id="A0A0C9TGW3"/>
<feature type="chain" id="PRO_5002203771" evidence="3">
    <location>
        <begin position="25"/>
        <end position="578"/>
    </location>
</feature>
<keyword evidence="5" id="KW-1185">Reference proteome</keyword>